<protein>
    <recommendedName>
        <fullName evidence="3">DUF3853 domain-containing protein</fullName>
    </recommendedName>
</protein>
<dbReference type="Pfam" id="PF12964">
    <property type="entry name" value="DUF3853"/>
    <property type="match status" value="1"/>
</dbReference>
<proteinExistence type="predicted"/>
<organism evidence="1 2">
    <name type="scientific">Riemerella anatipestifer</name>
    <name type="common">Moraxella anatipestifer</name>
    <dbReference type="NCBI Taxonomy" id="34085"/>
    <lineage>
        <taxon>Bacteria</taxon>
        <taxon>Pseudomonadati</taxon>
        <taxon>Bacteroidota</taxon>
        <taxon>Flavobacteriia</taxon>
        <taxon>Flavobacteriales</taxon>
        <taxon>Weeksellaceae</taxon>
        <taxon>Riemerella</taxon>
    </lineage>
</organism>
<dbReference type="InterPro" id="IPR024363">
    <property type="entry name" value="DUF3853"/>
</dbReference>
<dbReference type="Proteomes" id="UP000189883">
    <property type="component" value="Chromosome"/>
</dbReference>
<evidence type="ECO:0008006" key="3">
    <source>
        <dbReference type="Google" id="ProtNLM"/>
    </source>
</evidence>
<accession>A0A1S7DQJ7</accession>
<dbReference type="EMBL" id="CP011859">
    <property type="protein sequence ID" value="AQY21376.1"/>
    <property type="molecule type" value="Genomic_DNA"/>
</dbReference>
<evidence type="ECO:0000313" key="1">
    <source>
        <dbReference type="EMBL" id="AQY21376.1"/>
    </source>
</evidence>
<sequence length="97" mass="10810">MKIPQYILEKPLLTMTGSEVLELFSVVFEQETTTHDFTGEHLVHGLDGLAKLLGCGRTKAQQIKNSGVIDEAMVQDGRKLVFDGPKTLELLKKQNKI</sequence>
<dbReference type="RefSeq" id="WP_079206622.1">
    <property type="nucleotide sequence ID" value="NZ_CP011859.1"/>
</dbReference>
<name>A0A1S7DQJ7_RIEAN</name>
<gene>
    <name evidence="1" type="ORF">AB406_0417</name>
</gene>
<reference evidence="1 2" key="1">
    <citation type="submission" date="2015-06" db="EMBL/GenBank/DDBJ databases">
        <title>R. anatipestifer strain HXb2 is the most virulent strain so far, and the genome sequence would help us uncover the pathogenesis.</title>
        <authorList>
            <person name="Hu Q."/>
            <person name="Qi J."/>
            <person name="Bo H."/>
            <person name="Liu G."/>
            <person name="Tao M."/>
            <person name="Ding Y."/>
            <person name="Xue Y."/>
        </authorList>
    </citation>
    <scope>NUCLEOTIDE SEQUENCE [LARGE SCALE GENOMIC DNA]</scope>
    <source>
        <strain evidence="1 2">HXb2</strain>
    </source>
</reference>
<dbReference type="AlphaFoldDB" id="A0A1S7DQJ7"/>
<evidence type="ECO:0000313" key="2">
    <source>
        <dbReference type="Proteomes" id="UP000189883"/>
    </source>
</evidence>